<evidence type="ECO:0000313" key="2">
    <source>
        <dbReference type="Proteomes" id="UP000220828"/>
    </source>
</evidence>
<dbReference type="Pfam" id="PF20420">
    <property type="entry name" value="DUF6702"/>
    <property type="match status" value="1"/>
</dbReference>
<comment type="caution">
    <text evidence="1">The sequence shown here is derived from an EMBL/GenBank/DDBJ whole genome shotgun (WGS) entry which is preliminary data.</text>
</comment>
<organism evidence="1 2">
    <name type="scientific">Flavobacterium branchiophilum</name>
    <dbReference type="NCBI Taxonomy" id="55197"/>
    <lineage>
        <taxon>Bacteria</taxon>
        <taxon>Pseudomonadati</taxon>
        <taxon>Bacteroidota</taxon>
        <taxon>Flavobacteriia</taxon>
        <taxon>Flavobacteriales</taxon>
        <taxon>Flavobacteriaceae</taxon>
        <taxon>Flavobacterium</taxon>
    </lineage>
</organism>
<dbReference type="EMBL" id="PCMW01000043">
    <property type="protein sequence ID" value="PDS24394.1"/>
    <property type="molecule type" value="Genomic_DNA"/>
</dbReference>
<dbReference type="AlphaFoldDB" id="A0A2H3KXX0"/>
<protein>
    <recommendedName>
        <fullName evidence="3">Peptidase E</fullName>
    </recommendedName>
</protein>
<dbReference type="Proteomes" id="UP000220828">
    <property type="component" value="Unassembled WGS sequence"/>
</dbReference>
<reference evidence="1 2" key="1">
    <citation type="submission" date="2017-09" db="EMBL/GenBank/DDBJ databases">
        <title>Whole genomes of Flavobacteriaceae.</title>
        <authorList>
            <person name="Stine C."/>
            <person name="Li C."/>
            <person name="Tadesse D."/>
        </authorList>
    </citation>
    <scope>NUCLEOTIDE SEQUENCE [LARGE SCALE GENOMIC DNA]</scope>
    <source>
        <strain evidence="1 2">ATCC 35036</strain>
    </source>
</reference>
<gene>
    <name evidence="1" type="ORF">B0A77_08290</name>
</gene>
<evidence type="ECO:0008006" key="3">
    <source>
        <dbReference type="Google" id="ProtNLM"/>
    </source>
</evidence>
<dbReference type="InterPro" id="IPR046525">
    <property type="entry name" value="DUF6702"/>
</dbReference>
<dbReference type="RefSeq" id="WP_097554134.1">
    <property type="nucleotide sequence ID" value="NZ_PCMW01000043.1"/>
</dbReference>
<proteinExistence type="predicted"/>
<accession>A0A2H3KXX0</accession>
<dbReference type="OrthoDB" id="5735516at2"/>
<name>A0A2H3KXX0_9FLAO</name>
<evidence type="ECO:0000313" key="1">
    <source>
        <dbReference type="EMBL" id="PDS24394.1"/>
    </source>
</evidence>
<sequence>MNKKTILIIITASLLLCFNMHKFYVSMYQINFVPQKKQVQITCRLFIDDLNEVLYKKHHIKTLIGDTSETKEASVLLKNYLFENIKITINGTPKNMVFHLKEIEDDVLICYLKIVDIQTIKKIEIENKSFLELHPDQQNIIQTQINNQKKTLLFTNTYFKEVIKY</sequence>